<dbReference type="InterPro" id="IPR036113">
    <property type="entry name" value="Asp/Glu-ADT_sf_sub_c"/>
</dbReference>
<accession>X1C9C0</accession>
<dbReference type="Pfam" id="PF02686">
    <property type="entry name" value="GatC"/>
    <property type="match status" value="1"/>
</dbReference>
<reference evidence="1" key="1">
    <citation type="journal article" date="2014" name="Front. Microbiol.">
        <title>High frequency of phylogenetically diverse reductive dehalogenase-homologous genes in deep subseafloor sedimentary metagenomes.</title>
        <authorList>
            <person name="Kawai M."/>
            <person name="Futagami T."/>
            <person name="Toyoda A."/>
            <person name="Takaki Y."/>
            <person name="Nishi S."/>
            <person name="Hori S."/>
            <person name="Arai W."/>
            <person name="Tsubouchi T."/>
            <person name="Morono Y."/>
            <person name="Uchiyama I."/>
            <person name="Ito T."/>
            <person name="Fujiyama A."/>
            <person name="Inagaki F."/>
            <person name="Takami H."/>
        </authorList>
    </citation>
    <scope>NUCLEOTIDE SEQUENCE</scope>
    <source>
        <strain evidence="1">Expedition CK06-06</strain>
    </source>
</reference>
<dbReference type="InterPro" id="IPR003837">
    <property type="entry name" value="GatC"/>
</dbReference>
<dbReference type="EMBL" id="BART01015164">
    <property type="protein sequence ID" value="GAG80946.1"/>
    <property type="molecule type" value="Genomic_DNA"/>
</dbReference>
<evidence type="ECO:0000313" key="1">
    <source>
        <dbReference type="EMBL" id="GAG80946.1"/>
    </source>
</evidence>
<dbReference type="GO" id="GO:0070681">
    <property type="term" value="P:glutaminyl-tRNAGln biosynthesis via transamidation"/>
    <property type="evidence" value="ECO:0007669"/>
    <property type="project" value="TreeGrafter"/>
</dbReference>
<dbReference type="HAMAP" id="MF_00122">
    <property type="entry name" value="GatC"/>
    <property type="match status" value="1"/>
</dbReference>
<dbReference type="SUPFAM" id="SSF141000">
    <property type="entry name" value="Glu-tRNAGln amidotransferase C subunit"/>
    <property type="match status" value="1"/>
</dbReference>
<name>X1C9C0_9ZZZZ</name>
<evidence type="ECO:0008006" key="2">
    <source>
        <dbReference type="Google" id="ProtNLM"/>
    </source>
</evidence>
<comment type="caution">
    <text evidence="1">The sequence shown here is derived from an EMBL/GenBank/DDBJ whole genome shotgun (WGS) entry which is preliminary data.</text>
</comment>
<dbReference type="Gene3D" id="1.10.20.60">
    <property type="entry name" value="Glu-tRNAGln amidotransferase C subunit, N-terminal domain"/>
    <property type="match status" value="1"/>
</dbReference>
<dbReference type="PANTHER" id="PTHR15004">
    <property type="entry name" value="GLUTAMYL-TRNA(GLN) AMIDOTRANSFERASE SUBUNIT C, MITOCHONDRIAL"/>
    <property type="match status" value="1"/>
</dbReference>
<organism evidence="1">
    <name type="scientific">marine sediment metagenome</name>
    <dbReference type="NCBI Taxonomy" id="412755"/>
    <lineage>
        <taxon>unclassified sequences</taxon>
        <taxon>metagenomes</taxon>
        <taxon>ecological metagenomes</taxon>
    </lineage>
</organism>
<gene>
    <name evidence="1" type="ORF">S01H4_29525</name>
</gene>
<protein>
    <recommendedName>
        <fullName evidence="2">Aspartyl/glutamyl-tRNA(Asn/Gln) amidotransferase subunit C</fullName>
    </recommendedName>
</protein>
<dbReference type="PANTHER" id="PTHR15004:SF0">
    <property type="entry name" value="GLUTAMYL-TRNA(GLN) AMIDOTRANSFERASE SUBUNIT C, MITOCHONDRIAL"/>
    <property type="match status" value="1"/>
</dbReference>
<dbReference type="AlphaFoldDB" id="X1C9C0"/>
<proteinExistence type="inferred from homology"/>
<dbReference type="NCBIfam" id="TIGR00135">
    <property type="entry name" value="gatC"/>
    <property type="match status" value="1"/>
</dbReference>
<sequence length="99" mass="10926">MNKEQISKKQVAKTASLARLALNNKEIDKFAIQLASVLDNFSQIDAVKTKGVNVSAQVTGLEDVMVKDEPKMKIKVSQKDLLSNVPETDQGYIIVPRVL</sequence>
<dbReference type="GO" id="GO:0006450">
    <property type="term" value="P:regulation of translational fidelity"/>
    <property type="evidence" value="ECO:0007669"/>
    <property type="project" value="InterPro"/>
</dbReference>